<reference evidence="6 7" key="1">
    <citation type="journal article" date="2016" name="Mol. Biol. Evol.">
        <title>Comparative Genomics of Early-Diverging Mushroom-Forming Fungi Provides Insights into the Origins of Lignocellulose Decay Capabilities.</title>
        <authorList>
            <person name="Nagy L.G."/>
            <person name="Riley R."/>
            <person name="Tritt A."/>
            <person name="Adam C."/>
            <person name="Daum C."/>
            <person name="Floudas D."/>
            <person name="Sun H."/>
            <person name="Yadav J.S."/>
            <person name="Pangilinan J."/>
            <person name="Larsson K.H."/>
            <person name="Matsuura K."/>
            <person name="Barry K."/>
            <person name="Labutti K."/>
            <person name="Kuo R."/>
            <person name="Ohm R.A."/>
            <person name="Bhattacharya S.S."/>
            <person name="Shirouzu T."/>
            <person name="Yoshinaga Y."/>
            <person name="Martin F.M."/>
            <person name="Grigoriev I.V."/>
            <person name="Hibbett D.S."/>
        </authorList>
    </citation>
    <scope>NUCLEOTIDE SEQUENCE [LARGE SCALE GENOMIC DNA]</scope>
    <source>
        <strain evidence="6 7">CBS 109695</strain>
    </source>
</reference>
<dbReference type="Pfam" id="PF01753">
    <property type="entry name" value="zf-MYND"/>
    <property type="match status" value="1"/>
</dbReference>
<evidence type="ECO:0000313" key="6">
    <source>
        <dbReference type="EMBL" id="KZP06068.1"/>
    </source>
</evidence>
<keyword evidence="2 4" id="KW-0863">Zinc-finger</keyword>
<evidence type="ECO:0000256" key="3">
    <source>
        <dbReference type="ARBA" id="ARBA00022833"/>
    </source>
</evidence>
<dbReference type="EMBL" id="KV417805">
    <property type="protein sequence ID" value="KZP06068.1"/>
    <property type="molecule type" value="Genomic_DNA"/>
</dbReference>
<gene>
    <name evidence="6" type="ORF">FIBSPDRAFT_1002905</name>
</gene>
<evidence type="ECO:0000259" key="5">
    <source>
        <dbReference type="PROSITE" id="PS50865"/>
    </source>
</evidence>
<evidence type="ECO:0000256" key="2">
    <source>
        <dbReference type="ARBA" id="ARBA00022771"/>
    </source>
</evidence>
<sequence>MDILETNLRPLRDKDGNPAIKVLDDKVDGNPVVEVLVPPAELLRACARCGKWESIGMYGMHPPRFMRCSKCQSRYYCSQECQKRDWNTKLPKGLSHKEKCKLLEDSKEYEVESIVK</sequence>
<keyword evidence="3" id="KW-0862">Zinc</keyword>
<evidence type="ECO:0000256" key="1">
    <source>
        <dbReference type="ARBA" id="ARBA00022723"/>
    </source>
</evidence>
<dbReference type="PROSITE" id="PS50865">
    <property type="entry name" value="ZF_MYND_2"/>
    <property type="match status" value="1"/>
</dbReference>
<evidence type="ECO:0000256" key="4">
    <source>
        <dbReference type="PROSITE-ProRule" id="PRU00134"/>
    </source>
</evidence>
<dbReference type="SUPFAM" id="SSF144232">
    <property type="entry name" value="HIT/MYND zinc finger-like"/>
    <property type="match status" value="1"/>
</dbReference>
<keyword evidence="7" id="KW-1185">Reference proteome</keyword>
<protein>
    <recommendedName>
        <fullName evidence="5">MYND-type domain-containing protein</fullName>
    </recommendedName>
</protein>
<evidence type="ECO:0000313" key="7">
    <source>
        <dbReference type="Proteomes" id="UP000076532"/>
    </source>
</evidence>
<dbReference type="AlphaFoldDB" id="A0A167WGE5"/>
<accession>A0A167WGE5</accession>
<organism evidence="6 7">
    <name type="scientific">Athelia psychrophila</name>
    <dbReference type="NCBI Taxonomy" id="1759441"/>
    <lineage>
        <taxon>Eukaryota</taxon>
        <taxon>Fungi</taxon>
        <taxon>Dikarya</taxon>
        <taxon>Basidiomycota</taxon>
        <taxon>Agaricomycotina</taxon>
        <taxon>Agaricomycetes</taxon>
        <taxon>Agaricomycetidae</taxon>
        <taxon>Atheliales</taxon>
        <taxon>Atheliaceae</taxon>
        <taxon>Athelia</taxon>
    </lineage>
</organism>
<dbReference type="Gene3D" id="6.10.140.2220">
    <property type="match status" value="1"/>
</dbReference>
<name>A0A167WGE5_9AGAM</name>
<feature type="domain" description="MYND-type" evidence="5">
    <location>
        <begin position="46"/>
        <end position="100"/>
    </location>
</feature>
<dbReference type="Proteomes" id="UP000076532">
    <property type="component" value="Unassembled WGS sequence"/>
</dbReference>
<keyword evidence="1" id="KW-0479">Metal-binding</keyword>
<proteinExistence type="predicted"/>
<dbReference type="OrthoDB" id="2756551at2759"/>
<dbReference type="GO" id="GO:0008270">
    <property type="term" value="F:zinc ion binding"/>
    <property type="evidence" value="ECO:0007669"/>
    <property type="project" value="UniProtKB-KW"/>
</dbReference>
<dbReference type="InterPro" id="IPR002893">
    <property type="entry name" value="Znf_MYND"/>
</dbReference>